<feature type="transmembrane region" description="Helical" evidence="1">
    <location>
        <begin position="245"/>
        <end position="263"/>
    </location>
</feature>
<dbReference type="EMBL" id="AVBG01000016">
    <property type="protein sequence ID" value="KGP90120.1"/>
    <property type="molecule type" value="Genomic_DNA"/>
</dbReference>
<feature type="transmembrane region" description="Helical" evidence="1">
    <location>
        <begin position="150"/>
        <end position="178"/>
    </location>
</feature>
<evidence type="ECO:0000313" key="3">
    <source>
        <dbReference type="Proteomes" id="UP000030153"/>
    </source>
</evidence>
<comment type="caution">
    <text evidence="2">The sequence shown here is derived from an EMBL/GenBank/DDBJ whole genome shotgun (WGS) entry which is preliminary data.</text>
</comment>
<sequence>MEWRNIYRGMLMGASDVVPGVSGGTIAVLLGIYDRLIEAISGVFSREWKKYIGFLIPLGIGVGISIVSLSKLIEYLFEHHEQATLYFFLGLIIGVIPFLLHQANYKENFKGSHMVFLLVFAALVASMAFLETGEPEAWEGSLSTGQMLALFFSGWMASMAMILPGISGSFLLLLVGVYETAIQAVSQLQIGRIALIGAGVAVGLLISSKAIRYLFKRFPSHTYATVIGLVIGSVFVVFPGMPGDLILCLITFIGGLLVAYLLGKVEY</sequence>
<dbReference type="Pfam" id="PF04018">
    <property type="entry name" value="VCA0040-like"/>
    <property type="match status" value="1"/>
</dbReference>
<evidence type="ECO:0000256" key="1">
    <source>
        <dbReference type="SAM" id="Phobius"/>
    </source>
</evidence>
<accession>A0A0A2V8S0</accession>
<dbReference type="InterPro" id="IPR007163">
    <property type="entry name" value="VCA0040-like"/>
</dbReference>
<keyword evidence="1" id="KW-0812">Transmembrane</keyword>
<feature type="transmembrane region" description="Helical" evidence="1">
    <location>
        <begin position="112"/>
        <end position="130"/>
    </location>
</feature>
<keyword evidence="1" id="KW-0472">Membrane</keyword>
<gene>
    <name evidence="2" type="ORF">N780_06955</name>
</gene>
<dbReference type="AlphaFoldDB" id="A0A0A2V8S0"/>
<reference evidence="2 3" key="1">
    <citation type="submission" date="2013-08" db="EMBL/GenBank/DDBJ databases">
        <title>Genome of Pontibacillus chungwhensis.</title>
        <authorList>
            <person name="Wang Q."/>
            <person name="Wang G."/>
        </authorList>
    </citation>
    <scope>NUCLEOTIDE SEQUENCE [LARGE SCALE GENOMIC DNA]</scope>
    <source>
        <strain evidence="2 3">BH030062</strain>
    </source>
</reference>
<dbReference type="Proteomes" id="UP000030153">
    <property type="component" value="Unassembled WGS sequence"/>
</dbReference>
<protein>
    <submittedName>
        <fullName evidence="2">Membrane protein</fullName>
    </submittedName>
</protein>
<feature type="transmembrane region" description="Helical" evidence="1">
    <location>
        <begin position="54"/>
        <end position="77"/>
    </location>
</feature>
<proteinExistence type="predicted"/>
<dbReference type="RefSeq" id="WP_036786699.1">
    <property type="nucleotide sequence ID" value="NZ_AVBG01000016.1"/>
</dbReference>
<organism evidence="2 3">
    <name type="scientific">Pontibacillus chungwhensis BH030062</name>
    <dbReference type="NCBI Taxonomy" id="1385513"/>
    <lineage>
        <taxon>Bacteria</taxon>
        <taxon>Bacillati</taxon>
        <taxon>Bacillota</taxon>
        <taxon>Bacilli</taxon>
        <taxon>Bacillales</taxon>
        <taxon>Bacillaceae</taxon>
        <taxon>Pontibacillus</taxon>
    </lineage>
</organism>
<evidence type="ECO:0000313" key="2">
    <source>
        <dbReference type="EMBL" id="KGP90120.1"/>
    </source>
</evidence>
<name>A0A0A2V8S0_9BACI</name>
<dbReference type="STRING" id="1385513.N780_06955"/>
<dbReference type="OrthoDB" id="9793746at2"/>
<dbReference type="PANTHER" id="PTHR37308:SF1">
    <property type="entry name" value="POLYPRENYL-PHOSPHATE TRANSPORTER"/>
    <property type="match status" value="1"/>
</dbReference>
<keyword evidence="3" id="KW-1185">Reference proteome</keyword>
<feature type="transmembrane region" description="Helical" evidence="1">
    <location>
        <begin position="83"/>
        <end position="100"/>
    </location>
</feature>
<feature type="transmembrane region" description="Helical" evidence="1">
    <location>
        <begin position="6"/>
        <end position="33"/>
    </location>
</feature>
<feature type="transmembrane region" description="Helical" evidence="1">
    <location>
        <begin position="221"/>
        <end position="238"/>
    </location>
</feature>
<dbReference type="PANTHER" id="PTHR37308">
    <property type="entry name" value="INTEGRAL MEMBRANE PROTEIN"/>
    <property type="match status" value="1"/>
</dbReference>
<keyword evidence="1" id="KW-1133">Transmembrane helix</keyword>
<feature type="transmembrane region" description="Helical" evidence="1">
    <location>
        <begin position="190"/>
        <end position="215"/>
    </location>
</feature>
<dbReference type="eggNOG" id="COG2035">
    <property type="taxonomic scope" value="Bacteria"/>
</dbReference>